<dbReference type="SUPFAM" id="SSF53850">
    <property type="entry name" value="Periplasmic binding protein-like II"/>
    <property type="match status" value="1"/>
</dbReference>
<organism evidence="5 6">
    <name type="scientific">Candidatus Magasanikbacteria bacterium GW2011_GWA2_45_39</name>
    <dbReference type="NCBI Taxonomy" id="1619041"/>
    <lineage>
        <taxon>Bacteria</taxon>
        <taxon>Candidatus Magasanikiibacteriota</taxon>
    </lineage>
</organism>
<proteinExistence type="inferred from homology"/>
<gene>
    <name evidence="5" type="ORF">UX10_C0016G0021</name>
</gene>
<dbReference type="EMBL" id="LCKX01000016">
    <property type="protein sequence ID" value="KKU07066.1"/>
    <property type="molecule type" value="Genomic_DNA"/>
</dbReference>
<dbReference type="Gene3D" id="3.90.76.10">
    <property type="entry name" value="Dipeptide-binding Protein, Domain 1"/>
    <property type="match status" value="1"/>
</dbReference>
<dbReference type="GO" id="GO:0042597">
    <property type="term" value="C:periplasmic space"/>
    <property type="evidence" value="ECO:0007669"/>
    <property type="project" value="UniProtKB-ARBA"/>
</dbReference>
<dbReference type="GO" id="GO:0015833">
    <property type="term" value="P:peptide transport"/>
    <property type="evidence" value="ECO:0007669"/>
    <property type="project" value="TreeGrafter"/>
</dbReference>
<dbReference type="Proteomes" id="UP000033999">
    <property type="component" value="Unassembled WGS sequence"/>
</dbReference>
<dbReference type="PANTHER" id="PTHR30290:SF9">
    <property type="entry name" value="OLIGOPEPTIDE-BINDING PROTEIN APPA"/>
    <property type="match status" value="1"/>
</dbReference>
<comment type="caution">
    <text evidence="5">The sequence shown here is derived from an EMBL/GenBank/DDBJ whole genome shotgun (WGS) entry which is preliminary data.</text>
</comment>
<dbReference type="GO" id="GO:1904680">
    <property type="term" value="F:peptide transmembrane transporter activity"/>
    <property type="evidence" value="ECO:0007669"/>
    <property type="project" value="TreeGrafter"/>
</dbReference>
<dbReference type="InterPro" id="IPR023765">
    <property type="entry name" value="SBP_5_CS"/>
</dbReference>
<evidence type="ECO:0000313" key="5">
    <source>
        <dbReference type="EMBL" id="KKU07066.1"/>
    </source>
</evidence>
<dbReference type="Gene3D" id="3.40.190.10">
    <property type="entry name" value="Periplasmic binding protein-like II"/>
    <property type="match status" value="2"/>
</dbReference>
<dbReference type="CDD" id="cd08513">
    <property type="entry name" value="PBP2_thermophilic_Hb8_like"/>
    <property type="match status" value="1"/>
</dbReference>
<dbReference type="PIRSF" id="PIRSF002741">
    <property type="entry name" value="MppA"/>
    <property type="match status" value="1"/>
</dbReference>
<dbReference type="Pfam" id="PF00496">
    <property type="entry name" value="SBP_bac_5"/>
    <property type="match status" value="1"/>
</dbReference>
<comment type="similarity">
    <text evidence="1">Belongs to the bacterial solute-binding protein 5 family.</text>
</comment>
<evidence type="ECO:0000313" key="6">
    <source>
        <dbReference type="Proteomes" id="UP000033999"/>
    </source>
</evidence>
<feature type="domain" description="Solute-binding protein family 5" evidence="4">
    <location>
        <begin position="143"/>
        <end position="438"/>
    </location>
</feature>
<evidence type="ECO:0000256" key="2">
    <source>
        <dbReference type="ARBA" id="ARBA00022448"/>
    </source>
</evidence>
<dbReference type="GO" id="GO:0043190">
    <property type="term" value="C:ATP-binding cassette (ABC) transporter complex"/>
    <property type="evidence" value="ECO:0007669"/>
    <property type="project" value="InterPro"/>
</dbReference>
<evidence type="ECO:0000256" key="3">
    <source>
        <dbReference type="ARBA" id="ARBA00022729"/>
    </source>
</evidence>
<dbReference type="PATRIC" id="fig|1619041.3.peg.560"/>
<sequence length="674" mass="76729">MQLPFFLNLFWWKQRLSHLFKKPSSPLTTLYKNLDLRLVNHVRSGGMPSWAQMRHFSEFLSAREKKHLRICLLIITLSVFVISGNYLWTHHTIKPARGGEYTEGIIGTPNFINPLFSSLNPVDADLTKLTYSGLFHFDENLVLKPALAERYEIDKDGKTYRIFLKKDLKWSDGEPLTADDAGFTIERIQDTDAHSPLILLFQNVSFDKINDQEFTLTLKDAYAPFINFLTVGIIPQHVWQEITPANTRLSTTNLKPVGSGPYMVQTLSKDETGVIRSYTLKPNDNFSGDAPFIKKLTFKFFPDFTSAFDALKTRQINGLGHIPFADLKKINTKTNSVFSFETSQYTALFFNPSTQPILKDKKIRTALLNALNRGALVQNIFGAHANSINGPLLEELFGFKPTTDTAALYNIQSANQLFADAGWKKISQEERAEGGQENQLSAWVKKNPQPALPRRATAKQKAMFEEQFSAWQKHKEDAQTKIAEDAKKTAPPSQLFFLQKNNAILALTITVPRQDEYQKAADAIAEAWRTVGVEVRIETVESNRIRTDVLKDKKYDVLLYSVILANDGDPYPLWHSSQIKSGGLNLSVFSNKQSDDLLVKARAATSFDDRRSFYQKFQAILNEEIPAVFLYSPHYLYAMQSDVRGVPQTRLYTNDDRFNTTTSWFTKTRWGLKQ</sequence>
<dbReference type="PROSITE" id="PS01040">
    <property type="entry name" value="SBP_BACTERIAL_5"/>
    <property type="match status" value="1"/>
</dbReference>
<accession>A0A0G1MFF4</accession>
<dbReference type="Gene3D" id="3.10.105.10">
    <property type="entry name" value="Dipeptide-binding Protein, Domain 3"/>
    <property type="match status" value="2"/>
</dbReference>
<dbReference type="PANTHER" id="PTHR30290">
    <property type="entry name" value="PERIPLASMIC BINDING COMPONENT OF ABC TRANSPORTER"/>
    <property type="match status" value="1"/>
</dbReference>
<keyword evidence="3" id="KW-0732">Signal</keyword>
<reference evidence="5 6" key="1">
    <citation type="journal article" date="2015" name="Nature">
        <title>rRNA introns, odd ribosomes, and small enigmatic genomes across a large radiation of phyla.</title>
        <authorList>
            <person name="Brown C.T."/>
            <person name="Hug L.A."/>
            <person name="Thomas B.C."/>
            <person name="Sharon I."/>
            <person name="Castelle C.J."/>
            <person name="Singh A."/>
            <person name="Wilkins M.J."/>
            <person name="Williams K.H."/>
            <person name="Banfield J.F."/>
        </authorList>
    </citation>
    <scope>NUCLEOTIDE SEQUENCE [LARGE SCALE GENOMIC DNA]</scope>
</reference>
<protein>
    <recommendedName>
        <fullName evidence="4">Solute-binding protein family 5 domain-containing protein</fullName>
    </recommendedName>
</protein>
<dbReference type="AlphaFoldDB" id="A0A0G1MFF4"/>
<dbReference type="InterPro" id="IPR000914">
    <property type="entry name" value="SBP_5_dom"/>
</dbReference>
<name>A0A0G1MFF4_9BACT</name>
<dbReference type="InterPro" id="IPR030678">
    <property type="entry name" value="Peptide/Ni-bd"/>
</dbReference>
<dbReference type="InterPro" id="IPR039424">
    <property type="entry name" value="SBP_5"/>
</dbReference>
<evidence type="ECO:0000259" key="4">
    <source>
        <dbReference type="Pfam" id="PF00496"/>
    </source>
</evidence>
<keyword evidence="2" id="KW-0813">Transport</keyword>
<evidence type="ECO:0000256" key="1">
    <source>
        <dbReference type="ARBA" id="ARBA00005695"/>
    </source>
</evidence>